<feature type="transmembrane region" description="Helical" evidence="1">
    <location>
        <begin position="290"/>
        <end position="310"/>
    </location>
</feature>
<proteinExistence type="predicted"/>
<sequence>MNKAFELELVEEEHQNSLQKLESKLPKWKKIFFSLLNSLYHRHLQENISSLHSMLYYLQNFIALIQIASIIWTYDFPIQGWNDYRNLWKVLMYSRLDAICVESSFIQNCIYGTYSFYLALLFMLFLLFILKVFKKPIPEKLTFFTKKLLVLASVGNNSFFLLLMMILKYSWQKTTINEYTKTVSLDQGIFGILMSILLIIILIFICYCNITFNYDTKHINAHKSYYGKSTSKITKVSILVNYSTITFYCFISSSYYILYRGILIIIHSISAGMYCYYLPFYNIKANFIHSVFHVFVVISCFLSIIGYYINSTVFCILGLLLLFPISIALWFFVMNYRVNKIRILEKYAKENVKSFELVMRDRLLNPKIEVIDNTLKLLNNYQNKSIDHVPKMFTVWFASFCFYVCMNEKLAIVKLNTDSKAESSLEEDFQEYLLKREITKSISKSEEYQLLSKISQFEKLKKLDKKTLISVFTFLRNIVLKDPIQSNLEDLIKKFKNNLKKIMKLNTKLTIRFQDSIMFLEFYANFVDFILGDKEKAFSLNSRKNNLKKYQEFKDGKQNQIFSEENPLILTKNTGKIIYTNTHIEKLFKSSSVYFSEQHIQSIFPKSLQYFSHKQLKSFENKTLDSIKYLDANIGIIDSKGYWIEASISVLLVSLSYPIYMFICRPLNLQRQSVILDKNGIILERTEEFDSYNEDGLDVRGFNIEHVLKINFKDLRRNKNIEIVLKSDIIFVMYNKIKVFDSKIRVVSLYKTEESVIENEKNSNVKFVSCVKNKEKERKIYLLESKNTFKTNEETLLFDMNKKNHSPK</sequence>
<accession>A0A1R2APC8</accession>
<comment type="caution">
    <text evidence="2">The sequence shown here is derived from an EMBL/GenBank/DDBJ whole genome shotgun (WGS) entry which is preliminary data.</text>
</comment>
<keyword evidence="1" id="KW-1133">Transmembrane helix</keyword>
<feature type="transmembrane region" description="Helical" evidence="1">
    <location>
        <begin position="316"/>
        <end position="336"/>
    </location>
</feature>
<keyword evidence="1" id="KW-0472">Membrane</keyword>
<feature type="transmembrane region" description="Helical" evidence="1">
    <location>
        <begin position="54"/>
        <end position="74"/>
    </location>
</feature>
<dbReference type="Proteomes" id="UP000187209">
    <property type="component" value="Unassembled WGS sequence"/>
</dbReference>
<feature type="transmembrane region" description="Helical" evidence="1">
    <location>
        <begin position="114"/>
        <end position="133"/>
    </location>
</feature>
<feature type="transmembrane region" description="Helical" evidence="1">
    <location>
        <begin position="148"/>
        <end position="169"/>
    </location>
</feature>
<dbReference type="EMBL" id="MPUH01001743">
    <property type="protein sequence ID" value="OMJ66346.1"/>
    <property type="molecule type" value="Genomic_DNA"/>
</dbReference>
<feature type="transmembrane region" description="Helical" evidence="1">
    <location>
        <begin position="257"/>
        <end position="278"/>
    </location>
</feature>
<feature type="transmembrane region" description="Helical" evidence="1">
    <location>
        <begin position="642"/>
        <end position="663"/>
    </location>
</feature>
<organism evidence="2 3">
    <name type="scientific">Stentor coeruleus</name>
    <dbReference type="NCBI Taxonomy" id="5963"/>
    <lineage>
        <taxon>Eukaryota</taxon>
        <taxon>Sar</taxon>
        <taxon>Alveolata</taxon>
        <taxon>Ciliophora</taxon>
        <taxon>Postciliodesmatophora</taxon>
        <taxon>Heterotrichea</taxon>
        <taxon>Heterotrichida</taxon>
        <taxon>Stentoridae</taxon>
        <taxon>Stentor</taxon>
    </lineage>
</organism>
<reference evidence="2 3" key="1">
    <citation type="submission" date="2016-11" db="EMBL/GenBank/DDBJ databases">
        <title>The macronuclear genome of Stentor coeruleus: a giant cell with tiny introns.</title>
        <authorList>
            <person name="Slabodnick M."/>
            <person name="Ruby J.G."/>
            <person name="Reiff S.B."/>
            <person name="Swart E.C."/>
            <person name="Gosai S."/>
            <person name="Prabakaran S."/>
            <person name="Witkowska E."/>
            <person name="Larue G.E."/>
            <person name="Fisher S."/>
            <person name="Freeman R.M."/>
            <person name="Gunawardena J."/>
            <person name="Chu W."/>
            <person name="Stover N.A."/>
            <person name="Gregory B.D."/>
            <person name="Nowacki M."/>
            <person name="Derisi J."/>
            <person name="Roy S.W."/>
            <person name="Marshall W.F."/>
            <person name="Sood P."/>
        </authorList>
    </citation>
    <scope>NUCLEOTIDE SEQUENCE [LARGE SCALE GENOMIC DNA]</scope>
    <source>
        <strain evidence="2">WM001</strain>
    </source>
</reference>
<gene>
    <name evidence="2" type="ORF">SteCoe_36827</name>
</gene>
<feature type="transmembrane region" description="Helical" evidence="1">
    <location>
        <begin position="233"/>
        <end position="251"/>
    </location>
</feature>
<evidence type="ECO:0000256" key="1">
    <source>
        <dbReference type="SAM" id="Phobius"/>
    </source>
</evidence>
<keyword evidence="1" id="KW-0812">Transmembrane</keyword>
<protein>
    <submittedName>
        <fullName evidence="2">Uncharacterized protein</fullName>
    </submittedName>
</protein>
<dbReference type="AlphaFoldDB" id="A0A1R2APC8"/>
<evidence type="ECO:0000313" key="3">
    <source>
        <dbReference type="Proteomes" id="UP000187209"/>
    </source>
</evidence>
<name>A0A1R2APC8_9CILI</name>
<dbReference type="OrthoDB" id="327122at2759"/>
<evidence type="ECO:0000313" key="2">
    <source>
        <dbReference type="EMBL" id="OMJ66346.1"/>
    </source>
</evidence>
<feature type="transmembrane region" description="Helical" evidence="1">
    <location>
        <begin position="189"/>
        <end position="212"/>
    </location>
</feature>
<keyword evidence="3" id="KW-1185">Reference proteome</keyword>